<comment type="similarity">
    <text evidence="3">Belongs to the class I-like SAM-binding methyltransferase superfamily. TPMT family.</text>
</comment>
<keyword evidence="5" id="KW-0963">Cytoplasm</keyword>
<evidence type="ECO:0000256" key="6">
    <source>
        <dbReference type="ARBA" id="ARBA00022603"/>
    </source>
</evidence>
<dbReference type="Pfam" id="PF05724">
    <property type="entry name" value="TPMT"/>
    <property type="match status" value="1"/>
</dbReference>
<protein>
    <recommendedName>
        <fullName evidence="4">thiopurine S-methyltransferase</fullName>
        <ecNumber evidence="4">2.1.1.67</ecNumber>
    </recommendedName>
</protein>
<dbReference type="InterPro" id="IPR029063">
    <property type="entry name" value="SAM-dependent_MTases_sf"/>
</dbReference>
<evidence type="ECO:0000256" key="9">
    <source>
        <dbReference type="SAM" id="SignalP"/>
    </source>
</evidence>
<dbReference type="FunFam" id="3.40.50.150:FF:000101">
    <property type="entry name" value="Thiopurine S-methyltransferase"/>
    <property type="match status" value="1"/>
</dbReference>
<comment type="subcellular location">
    <subcellularLocation>
        <location evidence="2">Cytoplasm</location>
    </subcellularLocation>
</comment>
<organism evidence="10 11">
    <name type="scientific">Neogobius melanostomus</name>
    <name type="common">round goby</name>
    <dbReference type="NCBI Taxonomy" id="47308"/>
    <lineage>
        <taxon>Eukaryota</taxon>
        <taxon>Metazoa</taxon>
        <taxon>Chordata</taxon>
        <taxon>Craniata</taxon>
        <taxon>Vertebrata</taxon>
        <taxon>Euteleostomi</taxon>
        <taxon>Actinopterygii</taxon>
        <taxon>Neopterygii</taxon>
        <taxon>Teleostei</taxon>
        <taxon>Neoteleostei</taxon>
        <taxon>Acanthomorphata</taxon>
        <taxon>Gobiaria</taxon>
        <taxon>Gobiiformes</taxon>
        <taxon>Gobioidei</taxon>
        <taxon>Gobiidae</taxon>
        <taxon>Benthophilinae</taxon>
        <taxon>Neogobiini</taxon>
        <taxon>Neogobius</taxon>
    </lineage>
</organism>
<feature type="signal peptide" evidence="9">
    <location>
        <begin position="1"/>
        <end position="18"/>
    </location>
</feature>
<evidence type="ECO:0000256" key="3">
    <source>
        <dbReference type="ARBA" id="ARBA00008145"/>
    </source>
</evidence>
<reference evidence="10" key="2">
    <citation type="submission" date="2025-09" db="UniProtKB">
        <authorList>
            <consortium name="Ensembl"/>
        </authorList>
    </citation>
    <scope>IDENTIFICATION</scope>
</reference>
<keyword evidence="11" id="KW-1185">Reference proteome</keyword>
<dbReference type="InterPro" id="IPR008854">
    <property type="entry name" value="TPMT"/>
</dbReference>
<dbReference type="InterPro" id="IPR025835">
    <property type="entry name" value="Thiopurine_S-MeTrfase"/>
</dbReference>
<evidence type="ECO:0000313" key="11">
    <source>
        <dbReference type="Proteomes" id="UP000694523"/>
    </source>
</evidence>
<dbReference type="AlphaFoldDB" id="A0A8C6T995"/>
<dbReference type="PROSITE" id="PS51585">
    <property type="entry name" value="SAM_MT_TPMT"/>
    <property type="match status" value="1"/>
</dbReference>
<accession>A0A8C6T995</accession>
<sequence>MILRNSLGLLCGFTSFIALDTLLQSFPSKQKVNHRSISGMLAPQENRVMALKEWEDRWQEGKIGFHNATVHKMLEMNIDKVVAGRTGVKFFFPLCGKAVDMKWLADMGHSVVGVEVSEKAIRQFFEESNMSFTEESVATVPEAKVFRNTEKTVSLYNCDMYKFSSSLEGQFGAIWDRGALVAINPKDREKYAALIVSLMAPDCRYLLDTLLYNPELYKGPPFFVPDEQVNSLFGSCCEIAQLQELDTMSEKAKNWGLDYLTEKVHLLVLKK</sequence>
<dbReference type="EC" id="2.1.1.67" evidence="4"/>
<comment type="catalytic activity">
    <reaction evidence="1">
        <text>S-adenosyl-L-methionine + a thiopurine = S-adenosyl-L-homocysteine + a thiopurine S-methylether.</text>
        <dbReference type="EC" id="2.1.1.67"/>
    </reaction>
</comment>
<dbReference type="PANTHER" id="PTHR10259">
    <property type="entry name" value="THIOPURINE S-METHYLTRANSFERASE"/>
    <property type="match status" value="1"/>
</dbReference>
<dbReference type="PANTHER" id="PTHR10259:SF11">
    <property type="entry name" value="THIOPURINE S-METHYLTRANSFERASE"/>
    <property type="match status" value="1"/>
</dbReference>
<keyword evidence="8" id="KW-0949">S-adenosyl-L-methionine</keyword>
<dbReference type="SUPFAM" id="SSF53335">
    <property type="entry name" value="S-adenosyl-L-methionine-dependent methyltransferases"/>
    <property type="match status" value="1"/>
</dbReference>
<dbReference type="Gene3D" id="3.40.50.150">
    <property type="entry name" value="Vaccinia Virus protein VP39"/>
    <property type="match status" value="1"/>
</dbReference>
<evidence type="ECO:0000256" key="2">
    <source>
        <dbReference type="ARBA" id="ARBA00004496"/>
    </source>
</evidence>
<evidence type="ECO:0000256" key="7">
    <source>
        <dbReference type="ARBA" id="ARBA00022679"/>
    </source>
</evidence>
<dbReference type="GO" id="GO:0008119">
    <property type="term" value="F:thiopurine S-methyltransferase activity"/>
    <property type="evidence" value="ECO:0007669"/>
    <property type="project" value="UniProtKB-EC"/>
</dbReference>
<dbReference type="Ensembl" id="ENSNMLT00000018251.1">
    <property type="protein sequence ID" value="ENSNMLP00000016246.1"/>
    <property type="gene ID" value="ENSNMLG00000010763.1"/>
</dbReference>
<evidence type="ECO:0000256" key="5">
    <source>
        <dbReference type="ARBA" id="ARBA00022490"/>
    </source>
</evidence>
<evidence type="ECO:0000313" key="10">
    <source>
        <dbReference type="Ensembl" id="ENSNMLP00000016246.1"/>
    </source>
</evidence>
<dbReference type="GO" id="GO:0005737">
    <property type="term" value="C:cytoplasm"/>
    <property type="evidence" value="ECO:0007669"/>
    <property type="project" value="UniProtKB-SubCell"/>
</dbReference>
<evidence type="ECO:0000256" key="4">
    <source>
        <dbReference type="ARBA" id="ARBA00011905"/>
    </source>
</evidence>
<dbReference type="HAMAP" id="MF_00812">
    <property type="entry name" value="Thiopur_methtran"/>
    <property type="match status" value="1"/>
</dbReference>
<keyword evidence="7" id="KW-0808">Transferase</keyword>
<evidence type="ECO:0000256" key="8">
    <source>
        <dbReference type="ARBA" id="ARBA00022691"/>
    </source>
</evidence>
<evidence type="ECO:0000256" key="1">
    <source>
        <dbReference type="ARBA" id="ARBA00000903"/>
    </source>
</evidence>
<dbReference type="PIRSF" id="PIRSF023956">
    <property type="entry name" value="Thiopurine_S-methyltransferase"/>
    <property type="match status" value="1"/>
</dbReference>
<feature type="chain" id="PRO_5034918940" description="thiopurine S-methyltransferase" evidence="9">
    <location>
        <begin position="19"/>
        <end position="271"/>
    </location>
</feature>
<keyword evidence="9" id="KW-0732">Signal</keyword>
<name>A0A8C6T995_9GOBI</name>
<dbReference type="Proteomes" id="UP000694523">
    <property type="component" value="Unplaced"/>
</dbReference>
<dbReference type="GO" id="GO:0032259">
    <property type="term" value="P:methylation"/>
    <property type="evidence" value="ECO:0007669"/>
    <property type="project" value="UniProtKB-KW"/>
</dbReference>
<keyword evidence="6" id="KW-0489">Methyltransferase</keyword>
<proteinExistence type="inferred from homology"/>
<reference evidence="10" key="1">
    <citation type="submission" date="2025-08" db="UniProtKB">
        <authorList>
            <consortium name="Ensembl"/>
        </authorList>
    </citation>
    <scope>IDENTIFICATION</scope>
</reference>